<dbReference type="Proteomes" id="UP000534186">
    <property type="component" value="Unassembled WGS sequence"/>
</dbReference>
<evidence type="ECO:0000313" key="4">
    <source>
        <dbReference type="Proteomes" id="UP000534186"/>
    </source>
</evidence>
<evidence type="ECO:0000313" key="3">
    <source>
        <dbReference type="EMBL" id="NYF53818.1"/>
    </source>
</evidence>
<feature type="signal peptide" evidence="2">
    <location>
        <begin position="1"/>
        <end position="25"/>
    </location>
</feature>
<organism evidence="3 4">
    <name type="scientific">Tunturiibacter lichenicola</name>
    <dbReference type="NCBI Taxonomy" id="2051959"/>
    <lineage>
        <taxon>Bacteria</taxon>
        <taxon>Pseudomonadati</taxon>
        <taxon>Acidobacteriota</taxon>
        <taxon>Terriglobia</taxon>
        <taxon>Terriglobales</taxon>
        <taxon>Acidobacteriaceae</taxon>
        <taxon>Tunturiibacter</taxon>
    </lineage>
</organism>
<comment type="caution">
    <text evidence="3">The sequence shown here is derived from an EMBL/GenBank/DDBJ whole genome shotgun (WGS) entry which is preliminary data.</text>
</comment>
<dbReference type="EMBL" id="JACCCV010000002">
    <property type="protein sequence ID" value="NYF53818.1"/>
    <property type="molecule type" value="Genomic_DNA"/>
</dbReference>
<feature type="chain" id="PRO_5030570451" evidence="2">
    <location>
        <begin position="26"/>
        <end position="355"/>
    </location>
</feature>
<name>A0A7Y9T4B8_9BACT</name>
<protein>
    <submittedName>
        <fullName evidence="3">Uncharacterized protein</fullName>
    </submittedName>
</protein>
<accession>A0A7Y9T4B8</accession>
<evidence type="ECO:0000256" key="2">
    <source>
        <dbReference type="SAM" id="SignalP"/>
    </source>
</evidence>
<dbReference type="AlphaFoldDB" id="A0A7Y9T4B8"/>
<gene>
    <name evidence="3" type="ORF">HDF12_004217</name>
</gene>
<reference evidence="3 4" key="1">
    <citation type="submission" date="2020-07" db="EMBL/GenBank/DDBJ databases">
        <title>Genomic Encyclopedia of Type Strains, Phase IV (KMG-V): Genome sequencing to study the core and pangenomes of soil and plant-associated prokaryotes.</title>
        <authorList>
            <person name="Whitman W."/>
        </authorList>
    </citation>
    <scope>NUCLEOTIDE SEQUENCE [LARGE SCALE GENOMIC DNA]</scope>
    <source>
        <strain evidence="3 4">M8UP30</strain>
    </source>
</reference>
<proteinExistence type="predicted"/>
<evidence type="ECO:0000256" key="1">
    <source>
        <dbReference type="SAM" id="MobiDB-lite"/>
    </source>
</evidence>
<keyword evidence="2" id="KW-0732">Signal</keyword>
<feature type="region of interest" description="Disordered" evidence="1">
    <location>
        <begin position="322"/>
        <end position="355"/>
    </location>
</feature>
<sequence>MFQRFRTAFGTTLGLILLCATPVLANHVDTANVTVTCNAFSFSVAASELSPGTKYQISYTIETSPYSGAPITGTIPLTASSTTTFEATVWGSFPALIGTYNFTGTASLVGHNTVPILFSPTSISCGAPPPPPNSGKGIDTASFNGNRLLPGDSVWFNANFTVKNIPSTGGVITFTNSRIVDVETGALFTSSAPNAQITFSPTATCSSTTFSTMTNTWITTVPLKGDDEIFLTGVAIPVPSGGIPAGINVTWSGTFNTTGAPGMSIDWKWGAAVYSSIATDSNLLEVKAGHHTACRESNGDHAATPEGVNNRNQPWKGFVISGATGGGDANWTGSWSGTETVTPTAVTDPGPGPKG</sequence>
<feature type="compositionally biased region" description="Polar residues" evidence="1">
    <location>
        <begin position="331"/>
        <end position="345"/>
    </location>
</feature>